<keyword evidence="2" id="KW-1185">Reference proteome</keyword>
<comment type="caution">
    <text evidence="1">The sequence shown here is derived from an EMBL/GenBank/DDBJ whole genome shotgun (WGS) entry which is preliminary data.</text>
</comment>
<dbReference type="EMBL" id="BSTX01000001">
    <property type="protein sequence ID" value="GLZ76606.1"/>
    <property type="molecule type" value="Genomic_DNA"/>
</dbReference>
<protein>
    <submittedName>
        <fullName evidence="1">Uncharacterized protein</fullName>
    </submittedName>
</protein>
<dbReference type="Proteomes" id="UP001165079">
    <property type="component" value="Unassembled WGS sequence"/>
</dbReference>
<evidence type="ECO:0000313" key="2">
    <source>
        <dbReference type="Proteomes" id="UP001165079"/>
    </source>
</evidence>
<evidence type="ECO:0000313" key="1">
    <source>
        <dbReference type="EMBL" id="GLZ76606.1"/>
    </source>
</evidence>
<gene>
    <name evidence="1" type="ORF">Afil01_14130</name>
</gene>
<reference evidence="1" key="1">
    <citation type="submission" date="2023-03" db="EMBL/GenBank/DDBJ databases">
        <title>Actinorhabdospora filicis NBRC 111898.</title>
        <authorList>
            <person name="Ichikawa N."/>
            <person name="Sato H."/>
            <person name="Tonouchi N."/>
        </authorList>
    </citation>
    <scope>NUCLEOTIDE SEQUENCE</scope>
    <source>
        <strain evidence="1">NBRC 111898</strain>
    </source>
</reference>
<sequence>MSTQAPTVEYRGVRYAAEMIAGGAAYEIFAADPDPGFLPNPRPEARWPYRRFVHVSEVGGESAINACAESLLSAPLAAGVTWRRIHEQSQSPYGDEATRALLRSVRASASVRCGTKMVKPLSVRQVVRLLGGPAVVSGFCFREHDVAHLRTPMQRRVLAGDPMPADDYAAFALRWRASDPVDYVVPAGEPWAGMARIPGSARRGGPVLGTGFLPSNQYLLPEFVTADFADLPLPTRAEILAYTADGTEVTMFQYVTEQGAWTRMAGTQWRRLQAELPGVDPHQEWFPVPASGHVGLSGEYRGRRHPAVADPPHGFRIAARSQAARFPVTSVKRLVRYAAWRGVPVSVAGEREEWVRLRLVVPGEQVLVVTGAECVERGVYEVWAPGDEVEEGREVEVAYRS</sequence>
<proteinExistence type="predicted"/>
<name>A0A9W6SJ87_9ACTN</name>
<dbReference type="AlphaFoldDB" id="A0A9W6SJ87"/>
<dbReference type="RefSeq" id="WP_285661773.1">
    <property type="nucleotide sequence ID" value="NZ_BSTX01000001.1"/>
</dbReference>
<organism evidence="1 2">
    <name type="scientific">Actinorhabdospora filicis</name>
    <dbReference type="NCBI Taxonomy" id="1785913"/>
    <lineage>
        <taxon>Bacteria</taxon>
        <taxon>Bacillati</taxon>
        <taxon>Actinomycetota</taxon>
        <taxon>Actinomycetes</taxon>
        <taxon>Micromonosporales</taxon>
        <taxon>Micromonosporaceae</taxon>
        <taxon>Actinorhabdospora</taxon>
    </lineage>
</organism>
<accession>A0A9W6SJ87</accession>